<dbReference type="Proteomes" id="UP001642484">
    <property type="component" value="Unassembled WGS sequence"/>
</dbReference>
<organism evidence="2 3">
    <name type="scientific">Durusdinium trenchii</name>
    <dbReference type="NCBI Taxonomy" id="1381693"/>
    <lineage>
        <taxon>Eukaryota</taxon>
        <taxon>Sar</taxon>
        <taxon>Alveolata</taxon>
        <taxon>Dinophyceae</taxon>
        <taxon>Suessiales</taxon>
        <taxon>Symbiodiniaceae</taxon>
        <taxon>Durusdinium</taxon>
    </lineage>
</organism>
<comment type="caution">
    <text evidence="2">The sequence shown here is derived from an EMBL/GenBank/DDBJ whole genome shotgun (WGS) entry which is preliminary data.</text>
</comment>
<evidence type="ECO:0000313" key="2">
    <source>
        <dbReference type="EMBL" id="CAK9053600.1"/>
    </source>
</evidence>
<accession>A0ABP0MU99</accession>
<reference evidence="2 3" key="1">
    <citation type="submission" date="2024-02" db="EMBL/GenBank/DDBJ databases">
        <authorList>
            <person name="Chen Y."/>
            <person name="Shah S."/>
            <person name="Dougan E. K."/>
            <person name="Thang M."/>
            <person name="Chan C."/>
        </authorList>
    </citation>
    <scope>NUCLEOTIDE SEQUENCE [LARGE SCALE GENOMIC DNA]</scope>
</reference>
<evidence type="ECO:0000313" key="3">
    <source>
        <dbReference type="Proteomes" id="UP001642484"/>
    </source>
</evidence>
<name>A0ABP0MU99_9DINO</name>
<feature type="compositionally biased region" description="Low complexity" evidence="1">
    <location>
        <begin position="100"/>
        <end position="113"/>
    </location>
</feature>
<gene>
    <name evidence="2" type="ORF">CCMP2556_LOCUS26926</name>
</gene>
<dbReference type="EMBL" id="CAXAMN010019025">
    <property type="protein sequence ID" value="CAK9053600.1"/>
    <property type="molecule type" value="Genomic_DNA"/>
</dbReference>
<sequence length="163" mass="17674">MEQEKHVVFLGDGCDGALLPVSIGHSWGSAASHGGTGWEIPEGQASSSSDTEGQRRGRVQFKFRAALKLESPSGTPDVDSDAHQPDEMIQSLKNGASRLSVSTATKAASSSGTLHESRVLPEFQRPRSADRRIQSFDLCRAFLQCQVMKRRLARRGDDFGNST</sequence>
<feature type="region of interest" description="Disordered" evidence="1">
    <location>
        <begin position="30"/>
        <end position="116"/>
    </location>
</feature>
<keyword evidence="3" id="KW-1185">Reference proteome</keyword>
<protein>
    <submittedName>
        <fullName evidence="2">Uncharacterized protein</fullName>
    </submittedName>
</protein>
<proteinExistence type="predicted"/>
<evidence type="ECO:0000256" key="1">
    <source>
        <dbReference type="SAM" id="MobiDB-lite"/>
    </source>
</evidence>